<feature type="compositionally biased region" description="Basic and acidic residues" evidence="3">
    <location>
        <begin position="205"/>
        <end position="250"/>
    </location>
</feature>
<comment type="similarity">
    <text evidence="1">Belongs to the SEN54 family.</text>
</comment>
<organism evidence="5 6">
    <name type="scientific">Podarcis lilfordi</name>
    <name type="common">Lilford's wall lizard</name>
    <dbReference type="NCBI Taxonomy" id="74358"/>
    <lineage>
        <taxon>Eukaryota</taxon>
        <taxon>Metazoa</taxon>
        <taxon>Chordata</taxon>
        <taxon>Craniata</taxon>
        <taxon>Vertebrata</taxon>
        <taxon>Euteleostomi</taxon>
        <taxon>Lepidosauria</taxon>
        <taxon>Squamata</taxon>
        <taxon>Bifurcata</taxon>
        <taxon>Unidentata</taxon>
        <taxon>Episquamata</taxon>
        <taxon>Laterata</taxon>
        <taxon>Lacertibaenia</taxon>
        <taxon>Lacertidae</taxon>
        <taxon>Podarcis</taxon>
    </lineage>
</organism>
<feature type="compositionally biased region" description="Basic and acidic residues" evidence="3">
    <location>
        <begin position="23"/>
        <end position="45"/>
    </location>
</feature>
<keyword evidence="5" id="KW-0378">Hydrolase</keyword>
<dbReference type="Pfam" id="PF12928">
    <property type="entry name" value="tRNA_int_end_N2"/>
    <property type="match status" value="1"/>
</dbReference>
<proteinExistence type="inferred from homology"/>
<dbReference type="Proteomes" id="UP001178461">
    <property type="component" value="Chromosome 2"/>
</dbReference>
<evidence type="ECO:0000259" key="4">
    <source>
        <dbReference type="Pfam" id="PF12928"/>
    </source>
</evidence>
<dbReference type="EMBL" id="OX395127">
    <property type="protein sequence ID" value="CAI5766027.1"/>
    <property type="molecule type" value="Genomic_DNA"/>
</dbReference>
<evidence type="ECO:0000256" key="3">
    <source>
        <dbReference type="SAM" id="MobiDB-lite"/>
    </source>
</evidence>
<protein>
    <submittedName>
        <fullName evidence="5">tRNA splicing endonuclease subunit 54</fullName>
    </submittedName>
</protein>
<dbReference type="PANTHER" id="PTHR21027">
    <property type="entry name" value="TRNA-SPLICING ENDONUCLEASE SUBUNIT SEN54"/>
    <property type="match status" value="1"/>
</dbReference>
<dbReference type="InterPro" id="IPR024336">
    <property type="entry name" value="tRNA_splic_suSen54_N"/>
</dbReference>
<feature type="domain" description="tRNA-splicing endonuclease subunit Sen54 N-terminal" evidence="4">
    <location>
        <begin position="59"/>
        <end position="126"/>
    </location>
</feature>
<evidence type="ECO:0000313" key="5">
    <source>
        <dbReference type="EMBL" id="CAI5766027.1"/>
    </source>
</evidence>
<sequence length="525" mass="60811">MDAELRLAEGRRLLSPAELLSARTRDHKVPQRSHGQKDFLRDGSQEQEERLRQCREEHWQLLEEERVERLGSLVAAEWKPQEGIVELKTPAGKFWHTMGFAEHGKQCLHPEEALYLLECGSIQLFYRGLPMSVQEAYENLLSQKTVSLMKYQVFSHLKRLGYIVLRFRPSTVPTPYERQLNLDSHCQGTERSRSKRRRSSSPRLSQDKKPKASEKSQECRESPQKTRRYHESSKHATSDDSSKESTKASDPKTAVVEPTPSCSIPRDAPARAQDDKKRSSKTFCGDRSDVAPSRWDYTTIAFPNMGADCSQTLLAEPDKRLLPENVTAREVDATRWRRKLNQKHERLTRKEREQLKWESRYKSSVNEDREVRLCSTWQEYKALLKERRRWKERNRPAHLWEQAVTPLVKPDQELSTASVLQQISVFQPSHILDEASLLQNDTRDMKIDFDVYQADVASSFKKNDPGKPYARMCVRRFDEPIPSLRAVKQLACQSGDVTVVFALVDNGDIAFYSFKEFKLPVDVHP</sequence>
<feature type="region of interest" description="Disordered" evidence="3">
    <location>
        <begin position="22"/>
        <end position="45"/>
    </location>
</feature>
<dbReference type="GO" id="GO:0000379">
    <property type="term" value="P:tRNA-type intron splice site recognition and cleavage"/>
    <property type="evidence" value="ECO:0007669"/>
    <property type="project" value="TreeGrafter"/>
</dbReference>
<dbReference type="AlphaFoldDB" id="A0AA35NZE8"/>
<dbReference type="PANTHER" id="PTHR21027:SF1">
    <property type="entry name" value="TRNA-SPLICING ENDONUCLEASE SUBUNIT SEN54"/>
    <property type="match status" value="1"/>
</dbReference>
<feature type="region of interest" description="Disordered" evidence="3">
    <location>
        <begin position="174"/>
        <end position="285"/>
    </location>
</feature>
<feature type="compositionally biased region" description="Basic and acidic residues" evidence="3">
    <location>
        <begin position="268"/>
        <end position="277"/>
    </location>
</feature>
<name>A0AA35NZE8_9SAUR</name>
<keyword evidence="6" id="KW-1185">Reference proteome</keyword>
<evidence type="ECO:0000256" key="1">
    <source>
        <dbReference type="ARBA" id="ARBA00005736"/>
    </source>
</evidence>
<gene>
    <name evidence="5" type="ORF">PODLI_1B037671</name>
</gene>
<evidence type="ECO:0000313" key="6">
    <source>
        <dbReference type="Proteomes" id="UP001178461"/>
    </source>
</evidence>
<keyword evidence="5" id="KW-0255">Endonuclease</keyword>
<dbReference type="GO" id="GO:0004519">
    <property type="term" value="F:endonuclease activity"/>
    <property type="evidence" value="ECO:0007669"/>
    <property type="project" value="UniProtKB-KW"/>
</dbReference>
<dbReference type="GO" id="GO:0000214">
    <property type="term" value="C:tRNA-intron endonuclease complex"/>
    <property type="evidence" value="ECO:0007669"/>
    <property type="project" value="TreeGrafter"/>
</dbReference>
<reference evidence="5" key="1">
    <citation type="submission" date="2022-12" db="EMBL/GenBank/DDBJ databases">
        <authorList>
            <person name="Alioto T."/>
            <person name="Alioto T."/>
            <person name="Gomez Garrido J."/>
        </authorList>
    </citation>
    <scope>NUCLEOTIDE SEQUENCE</scope>
</reference>
<accession>A0AA35NZE8</accession>
<keyword evidence="2" id="KW-0819">tRNA processing</keyword>
<dbReference type="InterPro" id="IPR024337">
    <property type="entry name" value="tRNA_splic_suSen54"/>
</dbReference>
<evidence type="ECO:0000256" key="2">
    <source>
        <dbReference type="ARBA" id="ARBA00022694"/>
    </source>
</evidence>
<keyword evidence="5" id="KW-0540">Nuclease</keyword>